<dbReference type="OrthoDB" id="7061211at2"/>
<keyword evidence="5" id="KW-0472">Membrane</keyword>
<dbReference type="EMBL" id="QEWQ01000001">
    <property type="protein sequence ID" value="PWD82126.1"/>
    <property type="molecule type" value="Genomic_DNA"/>
</dbReference>
<keyword evidence="6" id="KW-0131">Cell cycle</keyword>
<dbReference type="Proteomes" id="UP000245020">
    <property type="component" value="Unassembled WGS sequence"/>
</dbReference>
<evidence type="ECO:0000256" key="7">
    <source>
        <dbReference type="SAM" id="Coils"/>
    </source>
</evidence>
<keyword evidence="3" id="KW-0812">Transmembrane</keyword>
<dbReference type="GO" id="GO:0030428">
    <property type="term" value="C:cell septum"/>
    <property type="evidence" value="ECO:0007669"/>
    <property type="project" value="TreeGrafter"/>
</dbReference>
<evidence type="ECO:0000256" key="3">
    <source>
        <dbReference type="ARBA" id="ARBA00022692"/>
    </source>
</evidence>
<organism evidence="8 9">
    <name type="scientific">Ignatzschineria ureiclastica</name>
    <dbReference type="NCBI Taxonomy" id="472582"/>
    <lineage>
        <taxon>Bacteria</taxon>
        <taxon>Pseudomonadati</taxon>
        <taxon>Pseudomonadota</taxon>
        <taxon>Gammaproteobacteria</taxon>
        <taxon>Cardiobacteriales</taxon>
        <taxon>Ignatzschineriaceae</taxon>
        <taxon>Ignatzschineria</taxon>
    </lineage>
</organism>
<evidence type="ECO:0000256" key="2">
    <source>
        <dbReference type="ARBA" id="ARBA00022618"/>
    </source>
</evidence>
<gene>
    <name evidence="8" type="ORF">DC083_02820</name>
</gene>
<name>A0A2U2AHJ7_9GAMM</name>
<sequence length="102" mass="11909">MKLMHLLLIILLLILGILVKQTWFDEESGRKKLDALQSSLEELQQQNQELLNQNNHIRQVINGIKYNYGAREELARKHLGLIKEDETFFHVIPADSDESNKK</sequence>
<keyword evidence="7" id="KW-0175">Coiled coil</keyword>
<evidence type="ECO:0000256" key="6">
    <source>
        <dbReference type="ARBA" id="ARBA00023306"/>
    </source>
</evidence>
<accession>A0A2U2AHJ7</accession>
<keyword evidence="4" id="KW-1133">Transmembrane helix</keyword>
<dbReference type="PANTHER" id="PTHR37485">
    <property type="entry name" value="CELL DIVISION PROTEIN FTSB"/>
    <property type="match status" value="1"/>
</dbReference>
<feature type="coiled-coil region" evidence="7">
    <location>
        <begin position="26"/>
        <end position="60"/>
    </location>
</feature>
<dbReference type="Pfam" id="PF04977">
    <property type="entry name" value="DivIC"/>
    <property type="match status" value="1"/>
</dbReference>
<evidence type="ECO:0000313" key="9">
    <source>
        <dbReference type="Proteomes" id="UP000245020"/>
    </source>
</evidence>
<comment type="caution">
    <text evidence="8">The sequence shown here is derived from an EMBL/GenBank/DDBJ whole genome shotgun (WGS) entry which is preliminary data.</text>
</comment>
<dbReference type="GO" id="GO:0043093">
    <property type="term" value="P:FtsZ-dependent cytokinesis"/>
    <property type="evidence" value="ECO:0007669"/>
    <property type="project" value="TreeGrafter"/>
</dbReference>
<dbReference type="PANTHER" id="PTHR37485:SF1">
    <property type="entry name" value="CELL DIVISION PROTEIN FTSB"/>
    <property type="match status" value="1"/>
</dbReference>
<proteinExistence type="predicted"/>
<keyword evidence="2" id="KW-0132">Cell division</keyword>
<dbReference type="RefSeq" id="WP_109188720.1">
    <property type="nucleotide sequence ID" value="NZ_BMYA01000001.1"/>
</dbReference>
<evidence type="ECO:0000313" key="8">
    <source>
        <dbReference type="EMBL" id="PWD82126.1"/>
    </source>
</evidence>
<protein>
    <recommendedName>
        <fullName evidence="10">Cell division protein FtsB</fullName>
    </recommendedName>
</protein>
<evidence type="ECO:0000256" key="1">
    <source>
        <dbReference type="ARBA" id="ARBA00022475"/>
    </source>
</evidence>
<evidence type="ECO:0000256" key="5">
    <source>
        <dbReference type="ARBA" id="ARBA00023136"/>
    </source>
</evidence>
<reference evidence="9" key="1">
    <citation type="submission" date="2018-05" db="EMBL/GenBank/DDBJ databases">
        <title>Ignatzschineria dubaiensis sp. nov., isolated from necrotic foot tissues of dromedaries (Camelus dromedarius) and associated maggots in Dubai, United Arab Emirates.</title>
        <authorList>
            <person name="Tsang C.C."/>
            <person name="Tang J.Y.M."/>
            <person name="Fong J.Y.H."/>
            <person name="Kinne J."/>
            <person name="Lee H.H."/>
            <person name="Joseph M."/>
            <person name="Jose S."/>
            <person name="Schuster R.K."/>
            <person name="Tang Y."/>
            <person name="Sivakumar S."/>
            <person name="Chen J.H.K."/>
            <person name="Teng J.L.L."/>
            <person name="Lau S.K.P."/>
            <person name="Wernery U."/>
            <person name="Woo P.C.Y."/>
        </authorList>
    </citation>
    <scope>NUCLEOTIDE SEQUENCE [LARGE SCALE GENOMIC DNA]</scope>
    <source>
        <strain evidence="9">KCTC 22644</strain>
    </source>
</reference>
<keyword evidence="1" id="KW-1003">Cell membrane</keyword>
<keyword evidence="9" id="KW-1185">Reference proteome</keyword>
<evidence type="ECO:0000256" key="4">
    <source>
        <dbReference type="ARBA" id="ARBA00022989"/>
    </source>
</evidence>
<dbReference type="AlphaFoldDB" id="A0A2U2AHJ7"/>
<evidence type="ECO:0008006" key="10">
    <source>
        <dbReference type="Google" id="ProtNLM"/>
    </source>
</evidence>
<dbReference type="InterPro" id="IPR023081">
    <property type="entry name" value="Cell_div_FtsB"/>
</dbReference>
<dbReference type="InterPro" id="IPR007060">
    <property type="entry name" value="FtsL/DivIC"/>
</dbReference>